<evidence type="ECO:0000256" key="1">
    <source>
        <dbReference type="ARBA" id="ARBA00004141"/>
    </source>
</evidence>
<keyword evidence="2" id="KW-0813">Transport</keyword>
<dbReference type="InterPro" id="IPR020846">
    <property type="entry name" value="MFS_dom"/>
</dbReference>
<evidence type="ECO:0000256" key="5">
    <source>
        <dbReference type="ARBA" id="ARBA00023136"/>
    </source>
</evidence>
<feature type="transmembrane region" description="Helical" evidence="7">
    <location>
        <begin position="219"/>
        <end position="241"/>
    </location>
</feature>
<feature type="transmembrane region" description="Helical" evidence="7">
    <location>
        <begin position="186"/>
        <end position="207"/>
    </location>
</feature>
<evidence type="ECO:0000256" key="6">
    <source>
        <dbReference type="SAM" id="MobiDB-lite"/>
    </source>
</evidence>
<dbReference type="PANTHER" id="PTHR43791:SF62">
    <property type="entry name" value="MAJOR FACILITATOR SUPERFAMILY (MFS) PROFILE DOMAIN-CONTAINING PROTEIN"/>
    <property type="match status" value="1"/>
</dbReference>
<proteinExistence type="predicted"/>
<feature type="transmembrane region" description="Helical" evidence="7">
    <location>
        <begin position="151"/>
        <end position="174"/>
    </location>
</feature>
<evidence type="ECO:0000313" key="10">
    <source>
        <dbReference type="Proteomes" id="UP000654918"/>
    </source>
</evidence>
<dbReference type="GO" id="GO:0016020">
    <property type="term" value="C:membrane"/>
    <property type="evidence" value="ECO:0007669"/>
    <property type="project" value="UniProtKB-SubCell"/>
</dbReference>
<feature type="transmembrane region" description="Helical" evidence="7">
    <location>
        <begin position="295"/>
        <end position="315"/>
    </location>
</feature>
<sequence length="493" mass="54493">MSSAPIPTGDAKPAILAEHDEHAMDDGKAEDKATDEAATTRDEKWRRTWGSLVRKLDMTLMPIIWVLYLCNYLDSTAISQAKLNTIMEDLNLTGEQSSTSVSLLNVGYMIMQVPSNMILTRVRPSLYLIWACVWSGVSAVTATVHNFGQLLAVRCVLGIAEAPFFPGVFYLLSCWYTRSELGLRMAILYSGLVVATAFSGLIAAGVFSRLDQAMGLAGWRWLYIIIGCTNFFLALCAFVLLPDFPESNTGSQKWLLPEEERRVAVERIRADAVPQESNRSVWWGFRRAVADYRTWVFIFMLLCNRAAYGFNYFFPSIVKGFNFGSNAITPLCTAPPSLIGAIVSLFVSRSSDRRNERSIHIAVPMFTSIVGFSISAGTTNGPARYAASFLYVTGCFAANGLVYSWAAGVLNQTPEKKAVATDMINVLAQLGNIMSPYFFREQDEPRYTPAMILLIAFAALSGLTCVFLKWDLTRANRKLLAQGGTTAPKLFTT</sequence>
<feature type="transmembrane region" description="Helical" evidence="7">
    <location>
        <begin position="451"/>
        <end position="470"/>
    </location>
</feature>
<dbReference type="FunFam" id="1.20.1250.20:FF:000057">
    <property type="entry name" value="MFS general substrate transporter"/>
    <property type="match status" value="1"/>
</dbReference>
<dbReference type="InterPro" id="IPR011701">
    <property type="entry name" value="MFS"/>
</dbReference>
<feature type="compositionally biased region" description="Basic and acidic residues" evidence="6">
    <location>
        <begin position="17"/>
        <end position="40"/>
    </location>
</feature>
<comment type="caution">
    <text evidence="9">The sequence shown here is derived from an EMBL/GenBank/DDBJ whole genome shotgun (WGS) entry which is preliminary data.</text>
</comment>
<dbReference type="Gene3D" id="1.20.1250.20">
    <property type="entry name" value="MFS general substrate transporter like domains"/>
    <property type="match status" value="2"/>
</dbReference>
<evidence type="ECO:0000256" key="4">
    <source>
        <dbReference type="ARBA" id="ARBA00022989"/>
    </source>
</evidence>
<dbReference type="Pfam" id="PF07690">
    <property type="entry name" value="MFS_1"/>
    <property type="match status" value="1"/>
</dbReference>
<accession>A0A8H6N4J0</accession>
<feature type="transmembrane region" description="Helical" evidence="7">
    <location>
        <begin position="327"/>
        <end position="347"/>
    </location>
</feature>
<reference evidence="9" key="1">
    <citation type="journal article" date="2020" name="Phytopathology">
        <title>Genome Sequence Resources of Colletotrichum truncatum, C. plurivorum, C. musicola, and C. sojae: Four Species Pathogenic to Soybean (Glycine max).</title>
        <authorList>
            <person name="Rogerio F."/>
            <person name="Boufleur T.R."/>
            <person name="Ciampi-Guillardi M."/>
            <person name="Sukno S.A."/>
            <person name="Thon M.R."/>
            <person name="Massola Junior N.S."/>
            <person name="Baroncelli R."/>
        </authorList>
    </citation>
    <scope>NUCLEOTIDE SEQUENCE</scope>
    <source>
        <strain evidence="9">LFN00145</strain>
    </source>
</reference>
<evidence type="ECO:0000256" key="2">
    <source>
        <dbReference type="ARBA" id="ARBA00022448"/>
    </source>
</evidence>
<feature type="transmembrane region" description="Helical" evidence="7">
    <location>
        <begin position="126"/>
        <end position="145"/>
    </location>
</feature>
<feature type="domain" description="Major facilitator superfamily (MFS) profile" evidence="8">
    <location>
        <begin position="60"/>
        <end position="473"/>
    </location>
</feature>
<feature type="region of interest" description="Disordered" evidence="6">
    <location>
        <begin position="1"/>
        <end position="40"/>
    </location>
</feature>
<dbReference type="FunFam" id="1.20.1250.20:FF:000013">
    <property type="entry name" value="MFS general substrate transporter"/>
    <property type="match status" value="1"/>
</dbReference>
<dbReference type="EMBL" id="WIGO01000277">
    <property type="protein sequence ID" value="KAF6820097.1"/>
    <property type="molecule type" value="Genomic_DNA"/>
</dbReference>
<keyword evidence="5 7" id="KW-0472">Membrane</keyword>
<dbReference type="Proteomes" id="UP000654918">
    <property type="component" value="Unassembled WGS sequence"/>
</dbReference>
<evidence type="ECO:0000313" key="9">
    <source>
        <dbReference type="EMBL" id="KAF6820097.1"/>
    </source>
</evidence>
<gene>
    <name evidence="9" type="ORF">CPLU01_12871</name>
</gene>
<dbReference type="PANTHER" id="PTHR43791">
    <property type="entry name" value="PERMEASE-RELATED"/>
    <property type="match status" value="1"/>
</dbReference>
<dbReference type="AlphaFoldDB" id="A0A8H6N4J0"/>
<protein>
    <submittedName>
        <fullName evidence="9">Major facilitator superfamily transporter</fullName>
    </submittedName>
</protein>
<dbReference type="PROSITE" id="PS50850">
    <property type="entry name" value="MFS"/>
    <property type="match status" value="1"/>
</dbReference>
<dbReference type="InterPro" id="IPR036259">
    <property type="entry name" value="MFS_trans_sf"/>
</dbReference>
<evidence type="ECO:0000256" key="7">
    <source>
        <dbReference type="SAM" id="Phobius"/>
    </source>
</evidence>
<organism evidence="9 10">
    <name type="scientific">Colletotrichum plurivorum</name>
    <dbReference type="NCBI Taxonomy" id="2175906"/>
    <lineage>
        <taxon>Eukaryota</taxon>
        <taxon>Fungi</taxon>
        <taxon>Dikarya</taxon>
        <taxon>Ascomycota</taxon>
        <taxon>Pezizomycotina</taxon>
        <taxon>Sordariomycetes</taxon>
        <taxon>Hypocreomycetidae</taxon>
        <taxon>Glomerellales</taxon>
        <taxon>Glomerellaceae</taxon>
        <taxon>Colletotrichum</taxon>
        <taxon>Colletotrichum orchidearum species complex</taxon>
    </lineage>
</organism>
<keyword evidence="4 7" id="KW-1133">Transmembrane helix</keyword>
<name>A0A8H6N4J0_9PEZI</name>
<comment type="subcellular location">
    <subcellularLocation>
        <location evidence="1">Membrane</location>
        <topology evidence="1">Multi-pass membrane protein</topology>
    </subcellularLocation>
</comment>
<dbReference type="GO" id="GO:0022857">
    <property type="term" value="F:transmembrane transporter activity"/>
    <property type="evidence" value="ECO:0007669"/>
    <property type="project" value="InterPro"/>
</dbReference>
<dbReference type="SUPFAM" id="SSF103473">
    <property type="entry name" value="MFS general substrate transporter"/>
    <property type="match status" value="1"/>
</dbReference>
<feature type="transmembrane region" description="Helical" evidence="7">
    <location>
        <begin position="385"/>
        <end position="406"/>
    </location>
</feature>
<evidence type="ECO:0000256" key="3">
    <source>
        <dbReference type="ARBA" id="ARBA00022692"/>
    </source>
</evidence>
<evidence type="ECO:0000259" key="8">
    <source>
        <dbReference type="PROSITE" id="PS50850"/>
    </source>
</evidence>
<keyword evidence="3 7" id="KW-0812">Transmembrane</keyword>
<keyword evidence="10" id="KW-1185">Reference proteome</keyword>